<dbReference type="InterPro" id="IPR012223">
    <property type="entry name" value="TEII"/>
</dbReference>
<evidence type="ECO:0000259" key="2">
    <source>
        <dbReference type="Pfam" id="PF00975"/>
    </source>
</evidence>
<evidence type="ECO:0000313" key="4">
    <source>
        <dbReference type="Proteomes" id="UP000660339"/>
    </source>
</evidence>
<evidence type="ECO:0000313" key="3">
    <source>
        <dbReference type="EMBL" id="GIG16702.1"/>
    </source>
</evidence>
<organism evidence="3 4">
    <name type="scientific">Catellatospora methionotrophica</name>
    <dbReference type="NCBI Taxonomy" id="121620"/>
    <lineage>
        <taxon>Bacteria</taxon>
        <taxon>Bacillati</taxon>
        <taxon>Actinomycetota</taxon>
        <taxon>Actinomycetes</taxon>
        <taxon>Micromonosporales</taxon>
        <taxon>Micromonosporaceae</taxon>
        <taxon>Catellatospora</taxon>
    </lineage>
</organism>
<comment type="similarity">
    <text evidence="1">Belongs to the thioesterase family.</text>
</comment>
<dbReference type="PANTHER" id="PTHR11487">
    <property type="entry name" value="THIOESTERASE"/>
    <property type="match status" value="1"/>
</dbReference>
<dbReference type="Proteomes" id="UP000660339">
    <property type="component" value="Unassembled WGS sequence"/>
</dbReference>
<dbReference type="GO" id="GO:0008610">
    <property type="term" value="P:lipid biosynthetic process"/>
    <property type="evidence" value="ECO:0007669"/>
    <property type="project" value="TreeGrafter"/>
</dbReference>
<comment type="caution">
    <text evidence="3">The sequence shown here is derived from an EMBL/GenBank/DDBJ whole genome shotgun (WGS) entry which is preliminary data.</text>
</comment>
<dbReference type="PANTHER" id="PTHR11487:SF0">
    <property type="entry name" value="S-ACYL FATTY ACID SYNTHASE THIOESTERASE, MEDIUM CHAIN"/>
    <property type="match status" value="1"/>
</dbReference>
<dbReference type="Gene3D" id="3.40.50.1820">
    <property type="entry name" value="alpha/beta hydrolase"/>
    <property type="match status" value="1"/>
</dbReference>
<dbReference type="RefSeq" id="WP_166379066.1">
    <property type="nucleotide sequence ID" value="NZ_BAAATT010000005.1"/>
</dbReference>
<dbReference type="InterPro" id="IPR001031">
    <property type="entry name" value="Thioesterase"/>
</dbReference>
<protein>
    <submittedName>
        <fullName evidence="3">Thioesterase</fullName>
    </submittedName>
</protein>
<dbReference type="InterPro" id="IPR029058">
    <property type="entry name" value="AB_hydrolase_fold"/>
</dbReference>
<reference evidence="3" key="1">
    <citation type="submission" date="2021-01" db="EMBL/GenBank/DDBJ databases">
        <title>Whole genome shotgun sequence of Catellatospora methionotrophica NBRC 14553.</title>
        <authorList>
            <person name="Komaki H."/>
            <person name="Tamura T."/>
        </authorList>
    </citation>
    <scope>NUCLEOTIDE SEQUENCE</scope>
    <source>
        <strain evidence="3">NBRC 14553</strain>
    </source>
</reference>
<dbReference type="Pfam" id="PF00975">
    <property type="entry name" value="Thioesterase"/>
    <property type="match status" value="1"/>
</dbReference>
<feature type="domain" description="Thioesterase" evidence="2">
    <location>
        <begin position="21"/>
        <end position="217"/>
    </location>
</feature>
<dbReference type="SUPFAM" id="SSF53474">
    <property type="entry name" value="alpha/beta-Hydrolases"/>
    <property type="match status" value="1"/>
</dbReference>
<proteinExistence type="inferred from homology"/>
<evidence type="ECO:0000256" key="1">
    <source>
        <dbReference type="ARBA" id="ARBA00007169"/>
    </source>
</evidence>
<sequence length="250" mass="26189">MREPTPSLVPWSASTDTGTALVCVPWAGAGAGPFRSWGRVVTTAAVHGVRIAGRENRRHEPAPATLCGLAAGLAAELAALPWPRVALFGHCSGALVAFETARALRGLDRAPELTALIVASQLPPADVAGDSVDIDRDQDRYVPDELREEPELVELLRPVVAADMRLVAGYRYAPAAPLTVPLTVLYGSADGRLDRAAVDGWRHETTAATDVREIAGAGHLFGGAAWHSLAETVAAAVRPPASQAHGPDRA</sequence>
<name>A0A8J3LCQ7_9ACTN</name>
<gene>
    <name evidence="3" type="ORF">Cme02nite_50340</name>
</gene>
<keyword evidence="4" id="KW-1185">Reference proteome</keyword>
<dbReference type="EMBL" id="BONJ01000028">
    <property type="protein sequence ID" value="GIG16702.1"/>
    <property type="molecule type" value="Genomic_DNA"/>
</dbReference>
<dbReference type="AlphaFoldDB" id="A0A8J3LCQ7"/>
<accession>A0A8J3LCQ7</accession>